<sequence length="300" mass="35380">MDIQQLYYFINIVECDYNLSLAAKKIHISQPALSQFISNFENEKDVQLFNRKQGRLNSLTRAGEMIYQYALQIVKQHEEMQEMVRVEGLKQKGTIRIGLPSLILRVYFSDYFPNLVLNNPNVHLEIIENGSNDLRKKLINGEIDIAILIEPTSLDTKNYEQHVIQIDEMVAFMDPKNPLAQNEKLEWQDLKGYPIATFNSTFMTNHLVTQKLETHSTAHQIQFTSSSWDYLIETTRNKDIVAILPRPVEKFFQSEQTDFRHFRDYIPFNFHLCRSFKKKYTSVENFVFDDLINYFYQPVE</sequence>
<evidence type="ECO:0000256" key="2">
    <source>
        <dbReference type="ARBA" id="ARBA00023015"/>
    </source>
</evidence>
<dbReference type="InterPro" id="IPR050950">
    <property type="entry name" value="HTH-type_LysR_regulators"/>
</dbReference>
<dbReference type="InterPro" id="IPR000847">
    <property type="entry name" value="LysR_HTH_N"/>
</dbReference>
<dbReference type="Proteomes" id="UP000501830">
    <property type="component" value="Chromosome"/>
</dbReference>
<dbReference type="Pfam" id="PF00126">
    <property type="entry name" value="HTH_1"/>
    <property type="match status" value="1"/>
</dbReference>
<dbReference type="PANTHER" id="PTHR30419:SF8">
    <property type="entry name" value="NITROGEN ASSIMILATION TRANSCRIPTIONAL ACTIVATOR-RELATED"/>
    <property type="match status" value="1"/>
</dbReference>
<evidence type="ECO:0000256" key="4">
    <source>
        <dbReference type="ARBA" id="ARBA00023163"/>
    </source>
</evidence>
<keyword evidence="4" id="KW-0804">Transcription</keyword>
<dbReference type="SUPFAM" id="SSF53850">
    <property type="entry name" value="Periplasmic binding protein-like II"/>
    <property type="match status" value="1"/>
</dbReference>
<comment type="similarity">
    <text evidence="1">Belongs to the LysR transcriptional regulatory family.</text>
</comment>
<dbReference type="CDD" id="cd05466">
    <property type="entry name" value="PBP2_LTTR_substrate"/>
    <property type="match status" value="1"/>
</dbReference>
<dbReference type="Gene3D" id="1.10.10.10">
    <property type="entry name" value="Winged helix-like DNA-binding domain superfamily/Winged helix DNA-binding domain"/>
    <property type="match status" value="1"/>
</dbReference>
<keyword evidence="2" id="KW-0805">Transcription regulation</keyword>
<evidence type="ECO:0000313" key="6">
    <source>
        <dbReference type="EMBL" id="QIK51827.1"/>
    </source>
</evidence>
<dbReference type="AlphaFoldDB" id="A0A6G7WHZ2"/>
<dbReference type="Gene3D" id="3.40.190.290">
    <property type="match status" value="1"/>
</dbReference>
<dbReference type="GO" id="GO:0003677">
    <property type="term" value="F:DNA binding"/>
    <property type="evidence" value="ECO:0007669"/>
    <property type="project" value="UniProtKB-KW"/>
</dbReference>
<evidence type="ECO:0000313" key="7">
    <source>
        <dbReference type="Proteomes" id="UP000501830"/>
    </source>
</evidence>
<dbReference type="InterPro" id="IPR036390">
    <property type="entry name" value="WH_DNA-bd_sf"/>
</dbReference>
<keyword evidence="3" id="KW-0238">DNA-binding</keyword>
<evidence type="ECO:0000256" key="3">
    <source>
        <dbReference type="ARBA" id="ARBA00023125"/>
    </source>
</evidence>
<keyword evidence="7" id="KW-1185">Reference proteome</keyword>
<dbReference type="KEGG" id="jpo:G7058_07195"/>
<organism evidence="6 7">
    <name type="scientific">Jeotgalibaca porci</name>
    <dbReference type="NCBI Taxonomy" id="1868793"/>
    <lineage>
        <taxon>Bacteria</taxon>
        <taxon>Bacillati</taxon>
        <taxon>Bacillota</taxon>
        <taxon>Bacilli</taxon>
        <taxon>Lactobacillales</taxon>
        <taxon>Carnobacteriaceae</taxon>
        <taxon>Jeotgalibaca</taxon>
    </lineage>
</organism>
<feature type="domain" description="HTH lysR-type" evidence="5">
    <location>
        <begin position="1"/>
        <end position="60"/>
    </location>
</feature>
<dbReference type="RefSeq" id="WP_166062887.1">
    <property type="nucleotide sequence ID" value="NZ_CP049889.1"/>
</dbReference>
<dbReference type="GO" id="GO:0003700">
    <property type="term" value="F:DNA-binding transcription factor activity"/>
    <property type="evidence" value="ECO:0007669"/>
    <property type="project" value="InterPro"/>
</dbReference>
<dbReference type="SUPFAM" id="SSF46785">
    <property type="entry name" value="Winged helix' DNA-binding domain"/>
    <property type="match status" value="1"/>
</dbReference>
<evidence type="ECO:0000259" key="5">
    <source>
        <dbReference type="PROSITE" id="PS50931"/>
    </source>
</evidence>
<dbReference type="InterPro" id="IPR036388">
    <property type="entry name" value="WH-like_DNA-bd_sf"/>
</dbReference>
<name>A0A6G7WHZ2_9LACT</name>
<dbReference type="PANTHER" id="PTHR30419">
    <property type="entry name" value="HTH-TYPE TRANSCRIPTIONAL REGULATOR YBHD"/>
    <property type="match status" value="1"/>
</dbReference>
<dbReference type="GO" id="GO:0005829">
    <property type="term" value="C:cytosol"/>
    <property type="evidence" value="ECO:0007669"/>
    <property type="project" value="TreeGrafter"/>
</dbReference>
<gene>
    <name evidence="6" type="ORF">G7058_07195</name>
</gene>
<reference evidence="6 7" key="1">
    <citation type="journal article" date="2017" name="Int. J. Syst. Evol. Microbiol.">
        <title>Jeotgalibaca porci sp. nov. and Jeotgalibaca arthritidis sp. nov., isolated from pigs, and emended description of the genus Jeotgalibaca.</title>
        <authorList>
            <person name="Zamora L."/>
            <person name="Perez-Sancho M."/>
            <person name="Dominguez L."/>
            <person name="Fernandez-Garayzabal J.F."/>
            <person name="Vela A.I."/>
        </authorList>
    </citation>
    <scope>NUCLEOTIDE SEQUENCE [LARGE SCALE GENOMIC DNA]</scope>
    <source>
        <strain evidence="6 7">CCUG 69148</strain>
    </source>
</reference>
<dbReference type="EMBL" id="CP049889">
    <property type="protein sequence ID" value="QIK51827.1"/>
    <property type="molecule type" value="Genomic_DNA"/>
</dbReference>
<dbReference type="GeneID" id="94553065"/>
<protein>
    <submittedName>
        <fullName evidence="6">LysR family transcriptional regulator</fullName>
    </submittedName>
</protein>
<dbReference type="PRINTS" id="PR00039">
    <property type="entry name" value="HTHLYSR"/>
</dbReference>
<dbReference type="PROSITE" id="PS50931">
    <property type="entry name" value="HTH_LYSR"/>
    <property type="match status" value="1"/>
</dbReference>
<accession>A0A6G7WHZ2</accession>
<evidence type="ECO:0000256" key="1">
    <source>
        <dbReference type="ARBA" id="ARBA00009437"/>
    </source>
</evidence>
<proteinExistence type="inferred from homology"/>
<dbReference type="Pfam" id="PF03466">
    <property type="entry name" value="LysR_substrate"/>
    <property type="match status" value="1"/>
</dbReference>
<dbReference type="InterPro" id="IPR005119">
    <property type="entry name" value="LysR_subst-bd"/>
</dbReference>